<evidence type="ECO:0000313" key="5">
    <source>
        <dbReference type="Proteomes" id="UP000515344"/>
    </source>
</evidence>
<sequence length="268" mass="30125">MKLDLYQIDSFTDKIFGGNPACVVPLESWLPDDILLKIAKENAVAETAFFIPFAGANSESAGFDLRWFTPEIEMDLCGHATLATAHVLKTFLNYDENSISFHSKSGMLKVSVAKDMYTLDFPSRMPIETELPEIIKTSLSIQPQEVLHSRDYILVYTSEEQIIDIQINRQILDQINLDPGGVVITAQGNDCDFVSRYFTPQASIFEDPVTGSSHCSLIPFWSRRLNKKQMTALQLSDRVGKLYCEDKGERVLIAGNARTYSVANIWID</sequence>
<evidence type="ECO:0000313" key="4">
    <source>
        <dbReference type="EMBL" id="QNA43481.1"/>
    </source>
</evidence>
<accession>A0A7G5XDC8</accession>
<keyword evidence="5" id="KW-1185">Reference proteome</keyword>
<dbReference type="Pfam" id="PF02567">
    <property type="entry name" value="PhzC-PhzF"/>
    <property type="match status" value="1"/>
</dbReference>
<dbReference type="EMBL" id="CP060007">
    <property type="protein sequence ID" value="QNA43481.1"/>
    <property type="molecule type" value="Genomic_DNA"/>
</dbReference>
<dbReference type="Proteomes" id="UP000515344">
    <property type="component" value="Chromosome"/>
</dbReference>
<feature type="active site" evidence="3">
    <location>
        <position position="46"/>
    </location>
</feature>
<dbReference type="AlphaFoldDB" id="A0A7G5XDC8"/>
<reference evidence="5" key="1">
    <citation type="submission" date="2020-08" db="EMBL/GenBank/DDBJ databases">
        <title>Lacibacter sp. S13-6-6 genome sequencing.</title>
        <authorList>
            <person name="Jin L."/>
        </authorList>
    </citation>
    <scope>NUCLEOTIDE SEQUENCE [LARGE SCALE GENOMIC DNA]</scope>
    <source>
        <strain evidence="5">S13-6-6</strain>
    </source>
</reference>
<gene>
    <name evidence="4" type="ORF">H4075_15530</name>
</gene>
<organism evidence="4 5">
    <name type="scientific">Lacibacter sediminis</name>
    <dbReference type="NCBI Taxonomy" id="2760713"/>
    <lineage>
        <taxon>Bacteria</taxon>
        <taxon>Pseudomonadati</taxon>
        <taxon>Bacteroidota</taxon>
        <taxon>Chitinophagia</taxon>
        <taxon>Chitinophagales</taxon>
        <taxon>Chitinophagaceae</taxon>
        <taxon>Lacibacter</taxon>
    </lineage>
</organism>
<evidence type="ECO:0000256" key="1">
    <source>
        <dbReference type="ARBA" id="ARBA00008270"/>
    </source>
</evidence>
<dbReference type="PANTHER" id="PTHR13774:SF17">
    <property type="entry name" value="PHENAZINE BIOSYNTHESIS-LIKE DOMAIN-CONTAINING PROTEIN"/>
    <property type="match status" value="1"/>
</dbReference>
<dbReference type="Gene3D" id="3.10.310.10">
    <property type="entry name" value="Diaminopimelate Epimerase, Chain A, domain 1"/>
    <property type="match status" value="2"/>
</dbReference>
<dbReference type="KEGG" id="lacs:H4075_15530"/>
<dbReference type="NCBIfam" id="TIGR00654">
    <property type="entry name" value="PhzF_family"/>
    <property type="match status" value="1"/>
</dbReference>
<dbReference type="PANTHER" id="PTHR13774">
    <property type="entry name" value="PHENAZINE BIOSYNTHESIS PROTEIN"/>
    <property type="match status" value="1"/>
</dbReference>
<dbReference type="GO" id="GO:0016853">
    <property type="term" value="F:isomerase activity"/>
    <property type="evidence" value="ECO:0007669"/>
    <property type="project" value="UniProtKB-KW"/>
</dbReference>
<evidence type="ECO:0000256" key="3">
    <source>
        <dbReference type="PIRSR" id="PIRSR016184-1"/>
    </source>
</evidence>
<protein>
    <submittedName>
        <fullName evidence="4">PhzF family phenazine biosynthesis protein</fullName>
    </submittedName>
</protein>
<comment type="similarity">
    <text evidence="1">Belongs to the PhzF family.</text>
</comment>
<dbReference type="SUPFAM" id="SSF54506">
    <property type="entry name" value="Diaminopimelate epimerase-like"/>
    <property type="match status" value="1"/>
</dbReference>
<dbReference type="RefSeq" id="WP_182801746.1">
    <property type="nucleotide sequence ID" value="NZ_CP060007.1"/>
</dbReference>
<dbReference type="InterPro" id="IPR003719">
    <property type="entry name" value="Phenazine_PhzF-like"/>
</dbReference>
<dbReference type="PIRSF" id="PIRSF016184">
    <property type="entry name" value="PhzC_PhzF"/>
    <property type="match status" value="1"/>
</dbReference>
<evidence type="ECO:0000256" key="2">
    <source>
        <dbReference type="ARBA" id="ARBA00023235"/>
    </source>
</evidence>
<dbReference type="GO" id="GO:0005737">
    <property type="term" value="C:cytoplasm"/>
    <property type="evidence" value="ECO:0007669"/>
    <property type="project" value="TreeGrafter"/>
</dbReference>
<name>A0A7G5XDC8_9BACT</name>
<keyword evidence="2" id="KW-0413">Isomerase</keyword>
<proteinExistence type="inferred from homology"/>